<keyword evidence="3" id="KW-1185">Reference proteome</keyword>
<proteinExistence type="predicted"/>
<organism evidence="2 3">
    <name type="scientific">Photobacterium chitinilyticum</name>
    <dbReference type="NCBI Taxonomy" id="2485123"/>
    <lineage>
        <taxon>Bacteria</taxon>
        <taxon>Pseudomonadati</taxon>
        <taxon>Pseudomonadota</taxon>
        <taxon>Gammaproteobacteria</taxon>
        <taxon>Vibrionales</taxon>
        <taxon>Vibrionaceae</taxon>
        <taxon>Photobacterium</taxon>
    </lineage>
</organism>
<protein>
    <submittedName>
        <fullName evidence="2">DUF2589 domain-containing protein</fullName>
    </submittedName>
</protein>
<dbReference type="AlphaFoldDB" id="A0A3S3UID0"/>
<dbReference type="Proteomes" id="UP000287563">
    <property type="component" value="Unassembled WGS sequence"/>
</dbReference>
<dbReference type="OrthoDB" id="5870625at2"/>
<dbReference type="InterPro" id="IPR024510">
    <property type="entry name" value="DUF2589"/>
</dbReference>
<feature type="region of interest" description="Disordered" evidence="1">
    <location>
        <begin position="49"/>
        <end position="99"/>
    </location>
</feature>
<accession>A0A3S3UID0</accession>
<dbReference type="RefSeq" id="WP_128784933.1">
    <property type="nucleotide sequence ID" value="NZ_JAKJSG010000059.1"/>
</dbReference>
<evidence type="ECO:0000313" key="2">
    <source>
        <dbReference type="EMBL" id="RWX54664.1"/>
    </source>
</evidence>
<dbReference type="Pfam" id="PF11655">
    <property type="entry name" value="DUF2589"/>
    <property type="match status" value="1"/>
</dbReference>
<evidence type="ECO:0000256" key="1">
    <source>
        <dbReference type="SAM" id="MobiDB-lite"/>
    </source>
</evidence>
<dbReference type="EMBL" id="RJLM01000006">
    <property type="protein sequence ID" value="RWX54664.1"/>
    <property type="molecule type" value="Genomic_DNA"/>
</dbReference>
<gene>
    <name evidence="2" type="ORF">EDI28_16410</name>
</gene>
<reference evidence="2 3" key="1">
    <citation type="submission" date="2018-11" db="EMBL/GenBank/DDBJ databases">
        <title>Photobacterium sp. BEI247 sp. nov., a marine bacterium isolated from Yongle Blue Hole in the South China Sea.</title>
        <authorList>
            <person name="Wang X."/>
        </authorList>
    </citation>
    <scope>NUCLEOTIDE SEQUENCE [LARGE SCALE GENOMIC DNA]</scope>
    <source>
        <strain evidence="3">BEI247</strain>
    </source>
</reference>
<comment type="caution">
    <text evidence="2">The sequence shown here is derived from an EMBL/GenBank/DDBJ whole genome shotgun (WGS) entry which is preliminary data.</text>
</comment>
<sequence length="221" mass="24283">MINLEEFVQSIHIATAAAGEALIQKNLDLIDRFFDEVDEEEAGHAIAHMASAGRSDAQVESDAYSPRSRKRSSSQSKKSPQRRRSDDNSGDYDDHDGNDIYDDIKLLKPKMVAMQYPIVTKDGPGIQTVNVPLISLVPLSQVQLKEMNFSTELELSVNGDALQVSFPKRTLKSQEMAEEGANMGNGGKAKLEVKICATETPDGLKYIVDGYERALRAQVPG</sequence>
<evidence type="ECO:0000313" key="3">
    <source>
        <dbReference type="Proteomes" id="UP000287563"/>
    </source>
</evidence>
<name>A0A3S3UID0_9GAMM</name>